<dbReference type="Pfam" id="PF20172">
    <property type="entry name" value="DUF6538"/>
    <property type="match status" value="1"/>
</dbReference>
<dbReference type="OrthoDB" id="7222937at2"/>
<dbReference type="Gene3D" id="1.10.443.10">
    <property type="entry name" value="Intergrase catalytic core"/>
    <property type="match status" value="1"/>
</dbReference>
<dbReference type="InterPro" id="IPR011010">
    <property type="entry name" value="DNA_brk_join_enz"/>
</dbReference>
<dbReference type="AlphaFoldDB" id="A0A1V9G9A1"/>
<dbReference type="GO" id="GO:0003677">
    <property type="term" value="F:DNA binding"/>
    <property type="evidence" value="ECO:0007669"/>
    <property type="project" value="InterPro"/>
</dbReference>
<keyword evidence="4" id="KW-1185">Reference proteome</keyword>
<dbReference type="InterPro" id="IPR046668">
    <property type="entry name" value="DUF6538"/>
</dbReference>
<comment type="caution">
    <text evidence="3">The sequence shown here is derived from an EMBL/GenBank/DDBJ whole genome shotgun (WGS) entry which is preliminary data.</text>
</comment>
<reference evidence="3 4" key="1">
    <citation type="submission" date="2016-03" db="EMBL/GenBank/DDBJ databases">
        <title>Niastella vici sp. nov., isolated from farmland soil.</title>
        <authorList>
            <person name="Chen L."/>
            <person name="Wang D."/>
            <person name="Yang S."/>
            <person name="Wang G."/>
        </authorList>
    </citation>
    <scope>NUCLEOTIDE SEQUENCE [LARGE SCALE GENOMIC DNA]</scope>
    <source>
        <strain evidence="3 4">DJ57</strain>
    </source>
</reference>
<evidence type="ECO:0000259" key="2">
    <source>
        <dbReference type="PROSITE" id="PS51898"/>
    </source>
</evidence>
<sequence length="427" mass="49972">MTHLLNRNGIYYYNRKVPNAYRQYDPRDYVRVSLNTDSKKIAIRLADEKNDQLEAYWHTLHKTGEMHSESKYKALVERAQVLGFAYYYNQFLAERPFHEIIARYQYLEKVNFNEKQVEAVLGAEEKPVIQLKNALRLFWNLSKDKLIDKSERQVKKWKNPRKRAFKNFLLCVGNKPLPELTRSDIVNFRNWWIGRLKSGEYVSNTANKELINVKTIITTVAEHYELGLDDIRLFKKIQIKRDDAGKRPAFTTEYLLETFLKPENLAGLNEQARNALYAFSETGAGISELVSLLPEDIRLDDEIPHIVIVSRKGSTQKTKYRRREIPLVGFALDAFKECPDGFTRYAGRPDSLTTLLNKYLTENKLFPTEEHSVYSLRHSFQDRLLAIKALDREQADLMGHKFERPDYGEGVTLAQKLECLKKIQLRR</sequence>
<dbReference type="Proteomes" id="UP000192796">
    <property type="component" value="Unassembled WGS sequence"/>
</dbReference>
<gene>
    <name evidence="3" type="ORF">A3860_02395</name>
</gene>
<dbReference type="InterPro" id="IPR002104">
    <property type="entry name" value="Integrase_catalytic"/>
</dbReference>
<dbReference type="SUPFAM" id="SSF56349">
    <property type="entry name" value="DNA breaking-rejoining enzymes"/>
    <property type="match status" value="1"/>
</dbReference>
<evidence type="ECO:0000313" key="4">
    <source>
        <dbReference type="Proteomes" id="UP000192796"/>
    </source>
</evidence>
<organism evidence="3 4">
    <name type="scientific">Niastella vici</name>
    <dbReference type="NCBI Taxonomy" id="1703345"/>
    <lineage>
        <taxon>Bacteria</taxon>
        <taxon>Pseudomonadati</taxon>
        <taxon>Bacteroidota</taxon>
        <taxon>Chitinophagia</taxon>
        <taxon>Chitinophagales</taxon>
        <taxon>Chitinophagaceae</taxon>
        <taxon>Niastella</taxon>
    </lineage>
</organism>
<dbReference type="GO" id="GO:0006310">
    <property type="term" value="P:DNA recombination"/>
    <property type="evidence" value="ECO:0007669"/>
    <property type="project" value="UniProtKB-KW"/>
</dbReference>
<proteinExistence type="predicted"/>
<accession>A0A1V9G9A1</accession>
<evidence type="ECO:0000256" key="1">
    <source>
        <dbReference type="ARBA" id="ARBA00023172"/>
    </source>
</evidence>
<dbReference type="PROSITE" id="PS51898">
    <property type="entry name" value="TYR_RECOMBINASE"/>
    <property type="match status" value="1"/>
</dbReference>
<dbReference type="STRING" id="1703345.A3860_02395"/>
<dbReference type="EMBL" id="LVYD01000001">
    <property type="protein sequence ID" value="OQP67229.1"/>
    <property type="molecule type" value="Genomic_DNA"/>
</dbReference>
<evidence type="ECO:0000313" key="3">
    <source>
        <dbReference type="EMBL" id="OQP67229.1"/>
    </source>
</evidence>
<dbReference type="RefSeq" id="WP_081144924.1">
    <property type="nucleotide sequence ID" value="NZ_LVYD01000001.1"/>
</dbReference>
<protein>
    <recommendedName>
        <fullName evidence="2">Tyr recombinase domain-containing protein</fullName>
    </recommendedName>
</protein>
<dbReference type="InterPro" id="IPR013762">
    <property type="entry name" value="Integrase-like_cat_sf"/>
</dbReference>
<feature type="domain" description="Tyr recombinase" evidence="2">
    <location>
        <begin position="245"/>
        <end position="427"/>
    </location>
</feature>
<name>A0A1V9G9A1_9BACT</name>
<dbReference type="GO" id="GO:0015074">
    <property type="term" value="P:DNA integration"/>
    <property type="evidence" value="ECO:0007669"/>
    <property type="project" value="InterPro"/>
</dbReference>
<keyword evidence="1" id="KW-0233">DNA recombination</keyword>